<dbReference type="GO" id="GO:0050839">
    <property type="term" value="F:cell adhesion molecule binding"/>
    <property type="evidence" value="ECO:0007669"/>
    <property type="project" value="TreeGrafter"/>
</dbReference>
<accession>A1AR37</accession>
<organism evidence="2 3">
    <name type="scientific">Pelobacter propionicus (strain DSM 2379 / NBRC 103807 / OttBd1)</name>
    <dbReference type="NCBI Taxonomy" id="338966"/>
    <lineage>
        <taxon>Bacteria</taxon>
        <taxon>Pseudomonadati</taxon>
        <taxon>Thermodesulfobacteriota</taxon>
        <taxon>Desulfuromonadia</taxon>
        <taxon>Desulfuromonadales</taxon>
        <taxon>Desulfuromonadaceae</taxon>
        <taxon>Pelobacter</taxon>
    </lineage>
</organism>
<dbReference type="GO" id="GO:0030198">
    <property type="term" value="P:extracellular matrix organization"/>
    <property type="evidence" value="ECO:0007669"/>
    <property type="project" value="TreeGrafter"/>
</dbReference>
<dbReference type="EMBL" id="CP000482">
    <property type="protein sequence ID" value="ABK99807.1"/>
    <property type="molecule type" value="Genomic_DNA"/>
</dbReference>
<dbReference type="RefSeq" id="WP_011736068.1">
    <property type="nucleotide sequence ID" value="NC_008609.1"/>
</dbReference>
<dbReference type="InterPro" id="IPR050904">
    <property type="entry name" value="Adhesion/Biosynth-related"/>
</dbReference>
<dbReference type="PANTHER" id="PTHR10900:SF77">
    <property type="entry name" value="FI19380P1"/>
    <property type="match status" value="1"/>
</dbReference>
<dbReference type="PROSITE" id="PS50213">
    <property type="entry name" value="FAS1"/>
    <property type="match status" value="1"/>
</dbReference>
<dbReference type="Gene3D" id="2.30.180.10">
    <property type="entry name" value="FAS1 domain"/>
    <property type="match status" value="1"/>
</dbReference>
<proteinExistence type="predicted"/>
<dbReference type="STRING" id="338966.Ppro_2200"/>
<dbReference type="Proteomes" id="UP000006732">
    <property type="component" value="Chromosome"/>
</dbReference>
<evidence type="ECO:0000259" key="1">
    <source>
        <dbReference type="PROSITE" id="PS50213"/>
    </source>
</evidence>
<gene>
    <name evidence="2" type="ordered locus">Ppro_2200</name>
</gene>
<dbReference type="Pfam" id="PF02469">
    <property type="entry name" value="Fasciclin"/>
    <property type="match status" value="1"/>
</dbReference>
<dbReference type="GO" id="GO:0007155">
    <property type="term" value="P:cell adhesion"/>
    <property type="evidence" value="ECO:0007669"/>
    <property type="project" value="TreeGrafter"/>
</dbReference>
<dbReference type="OrthoDB" id="9800666at2"/>
<dbReference type="PANTHER" id="PTHR10900">
    <property type="entry name" value="PERIOSTIN-RELATED"/>
    <property type="match status" value="1"/>
</dbReference>
<sequence length="141" mass="15343">MATIIETIRNDARLNSLAVSLEKAGLAATLDGAGPYTLFAPDDTAYARMNFAEQLKDIPNLIETMNYHLVAEKLTAAQVSASDFISTENGKSLTVEHDEGEAVIDNAKIVSGDIECSNGIIHIIDNVFQPRLSGWYREDLS</sequence>
<dbReference type="AlphaFoldDB" id="A1AR37"/>
<dbReference type="GO" id="GO:0005615">
    <property type="term" value="C:extracellular space"/>
    <property type="evidence" value="ECO:0007669"/>
    <property type="project" value="TreeGrafter"/>
</dbReference>
<keyword evidence="3" id="KW-1185">Reference proteome</keyword>
<dbReference type="KEGG" id="ppd:Ppro_2200"/>
<dbReference type="SMART" id="SM00554">
    <property type="entry name" value="FAS1"/>
    <property type="match status" value="1"/>
</dbReference>
<reference evidence="2 3" key="1">
    <citation type="submission" date="2006-10" db="EMBL/GenBank/DDBJ databases">
        <title>Complete sequence of chromosome of Pelobacter propionicus DSM 2379.</title>
        <authorList>
            <consortium name="US DOE Joint Genome Institute"/>
            <person name="Copeland A."/>
            <person name="Lucas S."/>
            <person name="Lapidus A."/>
            <person name="Barry K."/>
            <person name="Detter J.C."/>
            <person name="Glavina del Rio T."/>
            <person name="Hammon N."/>
            <person name="Israni S."/>
            <person name="Dalin E."/>
            <person name="Tice H."/>
            <person name="Pitluck S."/>
            <person name="Saunders E."/>
            <person name="Brettin T."/>
            <person name="Bruce D."/>
            <person name="Han C."/>
            <person name="Tapia R."/>
            <person name="Schmutz J."/>
            <person name="Larimer F."/>
            <person name="Land M."/>
            <person name="Hauser L."/>
            <person name="Kyrpides N."/>
            <person name="Kim E."/>
            <person name="Lovley D."/>
            <person name="Richardson P."/>
        </authorList>
    </citation>
    <scope>NUCLEOTIDE SEQUENCE [LARGE SCALE GENOMIC DNA]</scope>
    <source>
        <strain evidence="3">DSM 2379 / NBRC 103807 / OttBd1</strain>
    </source>
</reference>
<dbReference type="InterPro" id="IPR000782">
    <property type="entry name" value="FAS1_domain"/>
</dbReference>
<dbReference type="InterPro" id="IPR036378">
    <property type="entry name" value="FAS1_dom_sf"/>
</dbReference>
<dbReference type="eggNOG" id="COG2335">
    <property type="taxonomic scope" value="Bacteria"/>
</dbReference>
<dbReference type="HOGENOM" id="CLU_031281_4_2_7"/>
<dbReference type="SUPFAM" id="SSF82153">
    <property type="entry name" value="FAS1 domain"/>
    <property type="match status" value="1"/>
</dbReference>
<feature type="domain" description="FAS1" evidence="1">
    <location>
        <begin position="1"/>
        <end position="128"/>
    </location>
</feature>
<name>A1AR37_PELPD</name>
<dbReference type="GO" id="GO:0031012">
    <property type="term" value="C:extracellular matrix"/>
    <property type="evidence" value="ECO:0007669"/>
    <property type="project" value="TreeGrafter"/>
</dbReference>
<evidence type="ECO:0000313" key="2">
    <source>
        <dbReference type="EMBL" id="ABK99807.1"/>
    </source>
</evidence>
<evidence type="ECO:0000313" key="3">
    <source>
        <dbReference type="Proteomes" id="UP000006732"/>
    </source>
</evidence>
<protein>
    <submittedName>
        <fullName evidence="2">Beta-Ig-H3/fasciclin</fullName>
    </submittedName>
</protein>